<dbReference type="PROSITE" id="PS51257">
    <property type="entry name" value="PROKAR_LIPOPROTEIN"/>
    <property type="match status" value="1"/>
</dbReference>
<accession>A0A1G6GHN6</accession>
<proteinExistence type="predicted"/>
<gene>
    <name evidence="2" type="ORF">SAMN05216323_100162</name>
</gene>
<dbReference type="EMBL" id="FMYP01000001">
    <property type="protein sequence ID" value="SDB81353.1"/>
    <property type="molecule type" value="Genomic_DNA"/>
</dbReference>
<dbReference type="Proteomes" id="UP000199452">
    <property type="component" value="Unassembled WGS sequence"/>
</dbReference>
<feature type="chain" id="PRO_5011614405" evidence="1">
    <location>
        <begin position="18"/>
        <end position="245"/>
    </location>
</feature>
<sequence length="245" mass="26987">MSTFKLLLLAAAALSVAACSTQKSSTGETALLIETKPDVSGKIITVEVQQGPGFKHPLIAIWTEKENGDFLQTLYVSKSFATGVFRYGVMEDGVWKKGTRRHPSALPYFSHKFGNKTTDGLYLPTKENPIPDAVSGATPSGSFTLKAKSAVAFKRYKILMEINQPWDFNNYWFNDKFPGDEEYLASGQPALVYSIDVDTDNEDKVYFLQPIGISSYNGTNGNLNPDISSLTTAFKMVQKVKVTVE</sequence>
<evidence type="ECO:0000313" key="2">
    <source>
        <dbReference type="EMBL" id="SDB81353.1"/>
    </source>
</evidence>
<evidence type="ECO:0000256" key="1">
    <source>
        <dbReference type="SAM" id="SignalP"/>
    </source>
</evidence>
<reference evidence="2 3" key="1">
    <citation type="submission" date="2016-09" db="EMBL/GenBank/DDBJ databases">
        <authorList>
            <person name="Capua I."/>
            <person name="De Benedictis P."/>
            <person name="Joannis T."/>
            <person name="Lombin L.H."/>
            <person name="Cattoli G."/>
        </authorList>
    </citation>
    <scope>NUCLEOTIDE SEQUENCE [LARGE SCALE GENOMIC DNA]</scope>
    <source>
        <strain evidence="2 3">A7P-90m</strain>
    </source>
</reference>
<dbReference type="OrthoDB" id="1027826at2"/>
<name>A0A1G6GHN6_9BACT</name>
<feature type="signal peptide" evidence="1">
    <location>
        <begin position="1"/>
        <end position="17"/>
    </location>
</feature>
<dbReference type="RefSeq" id="WP_092434018.1">
    <property type="nucleotide sequence ID" value="NZ_FMYP01000001.1"/>
</dbReference>
<evidence type="ECO:0000313" key="3">
    <source>
        <dbReference type="Proteomes" id="UP000199452"/>
    </source>
</evidence>
<keyword evidence="3" id="KW-1185">Reference proteome</keyword>
<keyword evidence="1" id="KW-0732">Signal</keyword>
<organism evidence="2 3">
    <name type="scientific">Williamwhitmania taraxaci</name>
    <dbReference type="NCBI Taxonomy" id="1640674"/>
    <lineage>
        <taxon>Bacteria</taxon>
        <taxon>Pseudomonadati</taxon>
        <taxon>Bacteroidota</taxon>
        <taxon>Bacteroidia</taxon>
        <taxon>Bacteroidales</taxon>
        <taxon>Williamwhitmaniaceae</taxon>
        <taxon>Williamwhitmania</taxon>
    </lineage>
</organism>
<protein>
    <submittedName>
        <fullName evidence="2">Uncharacterized protein</fullName>
    </submittedName>
</protein>
<dbReference type="AlphaFoldDB" id="A0A1G6GHN6"/>